<dbReference type="InterPro" id="IPR011545">
    <property type="entry name" value="DEAD/DEAH_box_helicase_dom"/>
</dbReference>
<dbReference type="Pfam" id="PF00271">
    <property type="entry name" value="Helicase_C"/>
    <property type="match status" value="1"/>
</dbReference>
<keyword evidence="4" id="KW-0067">ATP-binding</keyword>
<feature type="region of interest" description="Disordered" evidence="5">
    <location>
        <begin position="35"/>
        <end position="64"/>
    </location>
</feature>
<sequence>MSQNELITKLKDQVAQCLLKDQYSLRRAIEDLEESLGKGQDSAEQPKGKASNTKKRASKPRKPLTVEQIVKRIERSVDIRNSRESVSLSIQYPEILPVSERVDEIKKVISENQVTVIAGETGSGKTTQIPKICLELGYGRKARIGHTQPRRLAATSVANRLAEELKVEVGAEVGYQVRFKDNSNEQTLIKLMTDGVLLNETRFDRYFNQYDCIIIDEAHERSLNIDFLLGYLKRILPKRPDLKVVITSATIDLERFSKHFNNAPVIEVSGRTYPVETWYRPLSSSVEDQDDLDLFQAIAQGIEELEHIEKTGGPDGQKWPRNGDVLVFLPGEREIRETAKELRARDYRDAEILPLYSRLSSAEQNKIFNPSGGGRRIVLATNVAETSLTVPGIRYVIDSGVARISRYSYRTKVQRLPIEAISQASANQRKGRCGRTAPGICIRLFDEQDFIQRPEFTDAEIHRTNLATVILQMLDLRLGDIEKFPFVEAPDSRFVKDGYRLLQELGAVSQQRLTQVGRQMARLPLDARIARMVIAGHELKCLSEIIIIAGVLGLQDPRERPQDKQQQSAEKHAAFKDESSDFLALINLWNAYEEQRQEVSNSQLRKWCQKNFISYMRMREWRDMHRQLHILAKSLDLKENENTASYESIHKALLTGLLAQIGQLKERREYQGARQKLFYIGQGTPLARKTPKWVVAAEMMETQKLFARMVAKIEPHWVEEMAGELVKRHYSEPHWERKRGEVIAFERVSLYGLTTTPKRKVSYQKHDPALCREIFIRTALVEGDYDTNARFFQKNRALINEVIALEDKTRRRDILVDDETLYRFYDELLPESVTGHISFEKWRKEKGQNRDQALLISKEYLFKDDQFALSEDEFPDVMSFGQLKLPLSYAFSPGKEDDGVSLKVPLSALKQVPEAELDWLVPAFLKERCVALIKGLPKQFRRHFVPVPDYVEKVLPRLTKGKGRLIDQISDQLFYLTGIRVSEEHWQRVEVEPHLTMNIQLIDEANNVIDQGRDLHQLLENWGDKSTDLKLSSSTPDEFNRKDITEWDFGSLPSEWEYSVSGVVVKGFPYLQDDSASASIALTDSELWANHQHRFGVCRLLKIALRPQILHLIKELPKFEKTALCFATIGNRNQLIDDFVTALLLRYIDELDVVRTPDVFQNLYEGIRSDLYDRGCDMAELLNAIMLKYQGLANKLKGKFTLATAFVFSDEKKHLSQLVYRNFLTETPPDVLKHYPRYLDAIEYRLDKLQGNILKAQDYMNTLNEFWNRYSNMLEKNKTRHRYDPALTEFRWLIEELRVSFFAQALGTTQKVSAKRLEECWKTVQL</sequence>
<dbReference type="SMART" id="SM00382">
    <property type="entry name" value="AAA"/>
    <property type="match status" value="1"/>
</dbReference>
<dbReference type="NCBIfam" id="NF008348">
    <property type="entry name" value="PRK11131.1"/>
    <property type="match status" value="1"/>
</dbReference>
<dbReference type="PANTHER" id="PTHR18934:SF99">
    <property type="entry name" value="ATP-DEPENDENT RNA HELICASE DHX37-RELATED"/>
    <property type="match status" value="1"/>
</dbReference>
<dbReference type="Pfam" id="PF21010">
    <property type="entry name" value="HA2_C"/>
    <property type="match status" value="1"/>
</dbReference>
<dbReference type="Pfam" id="PF00270">
    <property type="entry name" value="DEAD"/>
    <property type="match status" value="1"/>
</dbReference>
<dbReference type="Gene3D" id="1.20.120.1080">
    <property type="match status" value="1"/>
</dbReference>
<dbReference type="InterPro" id="IPR014001">
    <property type="entry name" value="Helicase_ATP-bd"/>
</dbReference>
<dbReference type="CDD" id="cd18791">
    <property type="entry name" value="SF2_C_RHA"/>
    <property type="match status" value="1"/>
</dbReference>
<evidence type="ECO:0000259" key="7">
    <source>
        <dbReference type="PROSITE" id="PS51194"/>
    </source>
</evidence>
<evidence type="ECO:0000313" key="8">
    <source>
        <dbReference type="EMBL" id="GLQ30064.1"/>
    </source>
</evidence>
<dbReference type="RefSeq" id="WP_284378476.1">
    <property type="nucleotide sequence ID" value="NZ_BSNM01000003.1"/>
</dbReference>
<dbReference type="SMART" id="SM00490">
    <property type="entry name" value="HELICc"/>
    <property type="match status" value="1"/>
</dbReference>
<name>A0AA37S864_9GAMM</name>
<dbReference type="InterPro" id="IPR048333">
    <property type="entry name" value="HA2_WH"/>
</dbReference>
<gene>
    <name evidence="8" type="ORF">GCM10007876_05420</name>
</gene>
<feature type="domain" description="Helicase ATP-binding" evidence="6">
    <location>
        <begin position="106"/>
        <end position="269"/>
    </location>
</feature>
<dbReference type="PROSITE" id="PS51194">
    <property type="entry name" value="HELICASE_CTER"/>
    <property type="match status" value="1"/>
</dbReference>
<dbReference type="FunFam" id="1.20.120.1080:FF:000005">
    <property type="entry name" value="ATP-dependent helicase HrpA"/>
    <property type="match status" value="1"/>
</dbReference>
<dbReference type="SUPFAM" id="SSF52540">
    <property type="entry name" value="P-loop containing nucleoside triphosphate hydrolases"/>
    <property type="match status" value="1"/>
</dbReference>
<evidence type="ECO:0000256" key="1">
    <source>
        <dbReference type="ARBA" id="ARBA00022741"/>
    </source>
</evidence>
<dbReference type="Proteomes" id="UP001161389">
    <property type="component" value="Unassembled WGS sequence"/>
</dbReference>
<dbReference type="GO" id="GO:0005524">
    <property type="term" value="F:ATP binding"/>
    <property type="evidence" value="ECO:0007669"/>
    <property type="project" value="UniProtKB-KW"/>
</dbReference>
<dbReference type="FunFam" id="3.40.50.300:FF:001922">
    <property type="entry name" value="DEAH (Asp-Glu-Ala-His) box polypeptide 29"/>
    <property type="match status" value="1"/>
</dbReference>
<dbReference type="GO" id="GO:0003723">
    <property type="term" value="F:RNA binding"/>
    <property type="evidence" value="ECO:0007669"/>
    <property type="project" value="TreeGrafter"/>
</dbReference>
<dbReference type="InterPro" id="IPR011709">
    <property type="entry name" value="DEAD-box_helicase_OB_fold"/>
</dbReference>
<dbReference type="InterPro" id="IPR027417">
    <property type="entry name" value="P-loop_NTPase"/>
</dbReference>
<evidence type="ECO:0000259" key="6">
    <source>
        <dbReference type="PROSITE" id="PS51192"/>
    </source>
</evidence>
<dbReference type="InterPro" id="IPR001650">
    <property type="entry name" value="Helicase_C-like"/>
</dbReference>
<dbReference type="InterPro" id="IPR010222">
    <property type="entry name" value="RNA_helicase_HrpA"/>
</dbReference>
<reference evidence="8" key="2">
    <citation type="submission" date="2023-01" db="EMBL/GenBank/DDBJ databases">
        <title>Draft genome sequence of Litoribrevibacter albus strain NBRC 110071.</title>
        <authorList>
            <person name="Sun Q."/>
            <person name="Mori K."/>
        </authorList>
    </citation>
    <scope>NUCLEOTIDE SEQUENCE</scope>
    <source>
        <strain evidence="8">NBRC 110071</strain>
    </source>
</reference>
<dbReference type="GO" id="GO:0003724">
    <property type="term" value="F:RNA helicase activity"/>
    <property type="evidence" value="ECO:0007669"/>
    <property type="project" value="InterPro"/>
</dbReference>
<protein>
    <submittedName>
        <fullName evidence="8">ATP-dependent helicase</fullName>
    </submittedName>
</protein>
<proteinExistence type="predicted"/>
<dbReference type="Pfam" id="PF07717">
    <property type="entry name" value="OB_NTP_bind"/>
    <property type="match status" value="1"/>
</dbReference>
<dbReference type="PANTHER" id="PTHR18934">
    <property type="entry name" value="ATP-DEPENDENT RNA HELICASE"/>
    <property type="match status" value="1"/>
</dbReference>
<evidence type="ECO:0000256" key="4">
    <source>
        <dbReference type="ARBA" id="ARBA00022840"/>
    </source>
</evidence>
<dbReference type="InterPro" id="IPR007502">
    <property type="entry name" value="Helicase-assoc_dom"/>
</dbReference>
<evidence type="ECO:0000313" key="9">
    <source>
        <dbReference type="Proteomes" id="UP001161389"/>
    </source>
</evidence>
<evidence type="ECO:0000256" key="5">
    <source>
        <dbReference type="SAM" id="MobiDB-lite"/>
    </source>
</evidence>
<dbReference type="EMBL" id="BSNM01000003">
    <property type="protein sequence ID" value="GLQ30064.1"/>
    <property type="molecule type" value="Genomic_DNA"/>
</dbReference>
<keyword evidence="3 8" id="KW-0347">Helicase</keyword>
<dbReference type="SMART" id="SM00847">
    <property type="entry name" value="HA2"/>
    <property type="match status" value="1"/>
</dbReference>
<feature type="compositionally biased region" description="Basic residues" evidence="5">
    <location>
        <begin position="52"/>
        <end position="62"/>
    </location>
</feature>
<accession>A0AA37S864</accession>
<evidence type="ECO:0000256" key="2">
    <source>
        <dbReference type="ARBA" id="ARBA00022801"/>
    </source>
</evidence>
<keyword evidence="9" id="KW-1185">Reference proteome</keyword>
<dbReference type="InterPro" id="IPR024590">
    <property type="entry name" value="HrpA_C"/>
</dbReference>
<dbReference type="GO" id="GO:0016787">
    <property type="term" value="F:hydrolase activity"/>
    <property type="evidence" value="ECO:0007669"/>
    <property type="project" value="UniProtKB-KW"/>
</dbReference>
<dbReference type="NCBIfam" id="TIGR01967">
    <property type="entry name" value="DEAH_box_HrpA"/>
    <property type="match status" value="1"/>
</dbReference>
<dbReference type="Pfam" id="PF04408">
    <property type="entry name" value="WHD_HA2"/>
    <property type="match status" value="1"/>
</dbReference>
<dbReference type="Gene3D" id="3.40.50.300">
    <property type="entry name" value="P-loop containing nucleotide triphosphate hydrolases"/>
    <property type="match status" value="2"/>
</dbReference>
<dbReference type="Pfam" id="PF11898">
    <property type="entry name" value="DUF3418"/>
    <property type="match status" value="1"/>
</dbReference>
<dbReference type="InterPro" id="IPR003593">
    <property type="entry name" value="AAA+_ATPase"/>
</dbReference>
<keyword evidence="1" id="KW-0547">Nucleotide-binding</keyword>
<evidence type="ECO:0000256" key="3">
    <source>
        <dbReference type="ARBA" id="ARBA00022806"/>
    </source>
</evidence>
<keyword evidence="2" id="KW-0378">Hydrolase</keyword>
<reference evidence="8" key="1">
    <citation type="journal article" date="2014" name="Int. J. Syst. Evol. Microbiol.">
        <title>Complete genome sequence of Corynebacterium casei LMG S-19264T (=DSM 44701T), isolated from a smear-ripened cheese.</title>
        <authorList>
            <consortium name="US DOE Joint Genome Institute (JGI-PGF)"/>
            <person name="Walter F."/>
            <person name="Albersmeier A."/>
            <person name="Kalinowski J."/>
            <person name="Ruckert C."/>
        </authorList>
    </citation>
    <scope>NUCLEOTIDE SEQUENCE</scope>
    <source>
        <strain evidence="8">NBRC 110071</strain>
    </source>
</reference>
<organism evidence="8 9">
    <name type="scientific">Litoribrevibacter albus</name>
    <dbReference type="NCBI Taxonomy" id="1473156"/>
    <lineage>
        <taxon>Bacteria</taxon>
        <taxon>Pseudomonadati</taxon>
        <taxon>Pseudomonadota</taxon>
        <taxon>Gammaproteobacteria</taxon>
        <taxon>Oceanospirillales</taxon>
        <taxon>Oceanospirillaceae</taxon>
        <taxon>Litoribrevibacter</taxon>
    </lineage>
</organism>
<dbReference type="PROSITE" id="PS51192">
    <property type="entry name" value="HELICASE_ATP_BIND_1"/>
    <property type="match status" value="1"/>
</dbReference>
<dbReference type="SMART" id="SM00487">
    <property type="entry name" value="DEXDc"/>
    <property type="match status" value="1"/>
</dbReference>
<comment type="caution">
    <text evidence="8">The sequence shown here is derived from an EMBL/GenBank/DDBJ whole genome shotgun (WGS) entry which is preliminary data.</text>
</comment>
<feature type="domain" description="Helicase C-terminal" evidence="7">
    <location>
        <begin position="300"/>
        <end position="477"/>
    </location>
</feature>